<evidence type="ECO:0000256" key="7">
    <source>
        <dbReference type="ARBA" id="ARBA00023010"/>
    </source>
</evidence>
<protein>
    <recommendedName>
        <fullName evidence="9 10">Protein translocase subunit SecY</fullName>
    </recommendedName>
</protein>
<comment type="subcellular location">
    <subcellularLocation>
        <location evidence="10">Cell membrane</location>
        <topology evidence="10">Multi-pass membrane protein</topology>
    </subcellularLocation>
    <subcellularLocation>
        <location evidence="1 12">Membrane</location>
        <topology evidence="1 12">Multi-pass membrane protein</topology>
    </subcellularLocation>
</comment>
<evidence type="ECO:0000256" key="12">
    <source>
        <dbReference type="RuleBase" id="RU003484"/>
    </source>
</evidence>
<evidence type="ECO:0000256" key="2">
    <source>
        <dbReference type="ARBA" id="ARBA00005751"/>
    </source>
</evidence>
<evidence type="ECO:0000256" key="13">
    <source>
        <dbReference type="RuleBase" id="RU004349"/>
    </source>
</evidence>
<evidence type="ECO:0000256" key="3">
    <source>
        <dbReference type="ARBA" id="ARBA00022448"/>
    </source>
</evidence>
<dbReference type="Pfam" id="PF00344">
    <property type="entry name" value="SecY"/>
    <property type="match status" value="1"/>
</dbReference>
<keyword evidence="4 10" id="KW-0812">Transmembrane</keyword>
<dbReference type="EMBL" id="MFTJ01000047">
    <property type="protein sequence ID" value="OGI64585.1"/>
    <property type="molecule type" value="Genomic_DNA"/>
</dbReference>
<feature type="transmembrane region" description="Helical" evidence="10">
    <location>
        <begin position="119"/>
        <end position="136"/>
    </location>
</feature>
<evidence type="ECO:0000256" key="10">
    <source>
        <dbReference type="HAMAP-Rule" id="MF_01465"/>
    </source>
</evidence>
<evidence type="ECO:0000256" key="5">
    <source>
        <dbReference type="ARBA" id="ARBA00022927"/>
    </source>
</evidence>
<evidence type="ECO:0000256" key="8">
    <source>
        <dbReference type="ARBA" id="ARBA00023136"/>
    </source>
</evidence>
<dbReference type="GO" id="GO:0043952">
    <property type="term" value="P:protein transport by the Sec complex"/>
    <property type="evidence" value="ECO:0007669"/>
    <property type="project" value="UniProtKB-UniRule"/>
</dbReference>
<keyword evidence="6 10" id="KW-1133">Transmembrane helix</keyword>
<dbReference type="InterPro" id="IPR026593">
    <property type="entry name" value="SecY"/>
</dbReference>
<name>A0A1F6V4N8_9BACT</name>
<keyword evidence="8 10" id="KW-0472">Membrane</keyword>
<dbReference type="InterPro" id="IPR002208">
    <property type="entry name" value="SecY/SEC61-alpha"/>
</dbReference>
<evidence type="ECO:0000313" key="14">
    <source>
        <dbReference type="EMBL" id="OGI64585.1"/>
    </source>
</evidence>
<feature type="transmembrane region" description="Helical" evidence="10">
    <location>
        <begin position="270"/>
        <end position="293"/>
    </location>
</feature>
<dbReference type="SUPFAM" id="SSF103491">
    <property type="entry name" value="Preprotein translocase SecY subunit"/>
    <property type="match status" value="1"/>
</dbReference>
<dbReference type="AlphaFoldDB" id="A0A1F6V4N8"/>
<gene>
    <name evidence="10" type="primary">secY</name>
    <name evidence="14" type="ORF">A2642_03840</name>
</gene>
<dbReference type="Proteomes" id="UP000178700">
    <property type="component" value="Unassembled WGS sequence"/>
</dbReference>
<keyword evidence="7 10" id="KW-0811">Translocation</keyword>
<dbReference type="FunFam" id="1.10.3370.10:FF:000001">
    <property type="entry name" value="Preprotein translocase subunit SecY"/>
    <property type="match status" value="1"/>
</dbReference>
<keyword evidence="3 10" id="KW-0813">Transport</keyword>
<sequence length="429" mass="47047">MQTFFNKIKLVWVDITLRKRVLFVLFSLIVFMLLSNIPIPSVDPVALSQFLSNNDFFGILNIFSGGGLSRLSIVMLGVGPYITSSIIMQLLTIMVPALKKIYHEEGEAGRKRFTQYSRLLTIPLAAIQGYTLLAILESQSILTNLTAFDRITNLMIVVAGAVLLMWIGELMSEFGIGNGVSLIIFAGIVYSLPSIIGTFIYTYIYPVFDSSIVPTLIGFTIAGVVVIAAIVLVTEAERPIPVTYAKRVRGMKMYGGGSTYLPLRVNQAGVIPIIFALSILLFPQMIGTFLSRFDANVIISKISHILLSFTQTSLIYAISYFILVFLFTYFYTAVTFDPEALSTNLQKNGAFIPGIRPGASTSEYISKVLTRITLLGAVFLGFIAVLPLIMQYATGITSLALGGTSILIVVSVVLDLLKKVDAQISMREY</sequence>
<dbReference type="NCBIfam" id="TIGR00967">
    <property type="entry name" value="3a0501s007"/>
    <property type="match status" value="1"/>
</dbReference>
<keyword evidence="10" id="KW-1003">Cell membrane</keyword>
<accession>A0A1F6V4N8</accession>
<feature type="transmembrane region" description="Helical" evidence="10">
    <location>
        <begin position="21"/>
        <end position="39"/>
    </location>
</feature>
<evidence type="ECO:0000256" key="1">
    <source>
        <dbReference type="ARBA" id="ARBA00004141"/>
    </source>
</evidence>
<feature type="transmembrane region" description="Helical" evidence="10">
    <location>
        <begin position="313"/>
        <end position="332"/>
    </location>
</feature>
<organism evidence="14 15">
    <name type="scientific">Candidatus Nomurabacteria bacterium RIFCSPHIGHO2_01_FULL_39_10</name>
    <dbReference type="NCBI Taxonomy" id="1801733"/>
    <lineage>
        <taxon>Bacteria</taxon>
        <taxon>Candidatus Nomuraibacteriota</taxon>
    </lineage>
</organism>
<proteinExistence type="inferred from homology"/>
<dbReference type="InterPro" id="IPR030659">
    <property type="entry name" value="SecY_CS"/>
</dbReference>
<dbReference type="PIRSF" id="PIRSF004557">
    <property type="entry name" value="SecY"/>
    <property type="match status" value="1"/>
</dbReference>
<feature type="transmembrane region" description="Helical" evidence="10">
    <location>
        <begin position="73"/>
        <end position="98"/>
    </location>
</feature>
<feature type="transmembrane region" description="Helical" evidence="10">
    <location>
        <begin position="211"/>
        <end position="233"/>
    </location>
</feature>
<feature type="transmembrane region" description="Helical" evidence="10">
    <location>
        <begin position="151"/>
        <end position="168"/>
    </location>
</feature>
<comment type="function">
    <text evidence="10 11">The central subunit of the protein translocation channel SecYEG. Consists of two halves formed by TMs 1-5 and 6-10. These two domains form a lateral gate at the front which open onto the bilayer between TMs 2 and 7, and are clamped together by SecE at the back. The channel is closed by both a pore ring composed of hydrophobic SecY resides and a short helix (helix 2A) on the extracellular side of the membrane which forms a plug. The plug probably moves laterally to allow the channel to open. The ring and the pore may move independently.</text>
</comment>
<evidence type="ECO:0000256" key="6">
    <source>
        <dbReference type="ARBA" id="ARBA00022989"/>
    </source>
</evidence>
<dbReference type="PROSITE" id="PS00755">
    <property type="entry name" value="SECY_1"/>
    <property type="match status" value="1"/>
</dbReference>
<dbReference type="GO" id="GO:0006605">
    <property type="term" value="P:protein targeting"/>
    <property type="evidence" value="ECO:0007669"/>
    <property type="project" value="UniProtKB-UniRule"/>
</dbReference>
<evidence type="ECO:0000313" key="15">
    <source>
        <dbReference type="Proteomes" id="UP000178700"/>
    </source>
</evidence>
<feature type="transmembrane region" description="Helical" evidence="10">
    <location>
        <begin position="396"/>
        <end position="417"/>
    </location>
</feature>
<keyword evidence="5 10" id="KW-0653">Protein transport</keyword>
<reference evidence="14 15" key="1">
    <citation type="journal article" date="2016" name="Nat. Commun.">
        <title>Thousands of microbial genomes shed light on interconnected biogeochemical processes in an aquifer system.</title>
        <authorList>
            <person name="Anantharaman K."/>
            <person name="Brown C.T."/>
            <person name="Hug L.A."/>
            <person name="Sharon I."/>
            <person name="Castelle C.J."/>
            <person name="Probst A.J."/>
            <person name="Thomas B.C."/>
            <person name="Singh A."/>
            <person name="Wilkins M.J."/>
            <person name="Karaoz U."/>
            <person name="Brodie E.L."/>
            <person name="Williams K.H."/>
            <person name="Hubbard S.S."/>
            <person name="Banfield J.F."/>
        </authorList>
    </citation>
    <scope>NUCLEOTIDE SEQUENCE [LARGE SCALE GENOMIC DNA]</scope>
</reference>
<feature type="transmembrane region" description="Helical" evidence="10">
    <location>
        <begin position="180"/>
        <end position="205"/>
    </location>
</feature>
<dbReference type="GO" id="GO:0005886">
    <property type="term" value="C:plasma membrane"/>
    <property type="evidence" value="ECO:0007669"/>
    <property type="project" value="UniProtKB-SubCell"/>
</dbReference>
<dbReference type="GO" id="GO:0065002">
    <property type="term" value="P:intracellular protein transmembrane transport"/>
    <property type="evidence" value="ECO:0007669"/>
    <property type="project" value="UniProtKB-UniRule"/>
</dbReference>
<feature type="transmembrane region" description="Helical" evidence="10">
    <location>
        <begin position="372"/>
        <end position="390"/>
    </location>
</feature>
<dbReference type="PRINTS" id="PR00303">
    <property type="entry name" value="SECYTRNLCASE"/>
</dbReference>
<dbReference type="HAMAP" id="MF_01465">
    <property type="entry name" value="SecY"/>
    <property type="match status" value="1"/>
</dbReference>
<dbReference type="Gene3D" id="1.10.3370.10">
    <property type="entry name" value="SecY subunit domain"/>
    <property type="match status" value="1"/>
</dbReference>
<dbReference type="PROSITE" id="PS00756">
    <property type="entry name" value="SECY_2"/>
    <property type="match status" value="1"/>
</dbReference>
<comment type="caution">
    <text evidence="14">The sequence shown here is derived from an EMBL/GenBank/DDBJ whole genome shotgun (WGS) entry which is preliminary data.</text>
</comment>
<comment type="similarity">
    <text evidence="2 10 13">Belongs to the SecY/SEC61-alpha family.</text>
</comment>
<evidence type="ECO:0000256" key="11">
    <source>
        <dbReference type="RuleBase" id="RU000537"/>
    </source>
</evidence>
<comment type="subunit">
    <text evidence="10">Component of the Sec protein translocase complex. Heterotrimer consisting of SecY, SecE and SecG subunits. The heterotrimers can form oligomers, although 1 heterotrimer is thought to be able to translocate proteins. Interacts with the ribosome. Interacts with SecDF, and other proteins may be involved. Interacts with SecA.</text>
</comment>
<dbReference type="InterPro" id="IPR023201">
    <property type="entry name" value="SecY_dom_sf"/>
</dbReference>
<evidence type="ECO:0000256" key="4">
    <source>
        <dbReference type="ARBA" id="ARBA00022692"/>
    </source>
</evidence>
<evidence type="ECO:0000256" key="9">
    <source>
        <dbReference type="ARBA" id="ARBA00039733"/>
    </source>
</evidence>
<dbReference type="PANTHER" id="PTHR10906">
    <property type="entry name" value="SECY/SEC61-ALPHA FAMILY MEMBER"/>
    <property type="match status" value="1"/>
</dbReference>